<proteinExistence type="predicted"/>
<reference evidence="2" key="1">
    <citation type="journal article" date="2015" name="Proc. Natl. Acad. Sci. U.S.A.">
        <title>Genome sequencing of adzuki bean (Vigna angularis) provides insight into high starch and low fat accumulation and domestication.</title>
        <authorList>
            <person name="Yang K."/>
            <person name="Tian Z."/>
            <person name="Chen C."/>
            <person name="Luo L."/>
            <person name="Zhao B."/>
            <person name="Wang Z."/>
            <person name="Yu L."/>
            <person name="Li Y."/>
            <person name="Sun Y."/>
            <person name="Li W."/>
            <person name="Chen Y."/>
            <person name="Li Y."/>
            <person name="Zhang Y."/>
            <person name="Ai D."/>
            <person name="Zhao J."/>
            <person name="Shang C."/>
            <person name="Ma Y."/>
            <person name="Wu B."/>
            <person name="Wang M."/>
            <person name="Gao L."/>
            <person name="Sun D."/>
            <person name="Zhang P."/>
            <person name="Guo F."/>
            <person name="Wang W."/>
            <person name="Li Y."/>
            <person name="Wang J."/>
            <person name="Varshney R.K."/>
            <person name="Wang J."/>
            <person name="Ling H.Q."/>
            <person name="Wan P."/>
        </authorList>
    </citation>
    <scope>NUCLEOTIDE SEQUENCE</scope>
    <source>
        <strain evidence="2">cv. Jingnong 6</strain>
    </source>
</reference>
<name>A0A0L9V4G9_PHAAN</name>
<dbReference type="Proteomes" id="UP000053144">
    <property type="component" value="Chromosome 8"/>
</dbReference>
<sequence>MYELSILMIALMGNKLCNLSIETYVYERLGGAFLSSSLGVFVDGYSTVEAYLLPFVPLSRRLCWREGVDNPCGGGFVLRYFPYCQGAESQNVWKVPTRWVKVGCKRGALKCPTVIIYR</sequence>
<organism evidence="1 2">
    <name type="scientific">Phaseolus angularis</name>
    <name type="common">Azuki bean</name>
    <name type="synonym">Vigna angularis</name>
    <dbReference type="NCBI Taxonomy" id="3914"/>
    <lineage>
        <taxon>Eukaryota</taxon>
        <taxon>Viridiplantae</taxon>
        <taxon>Streptophyta</taxon>
        <taxon>Embryophyta</taxon>
        <taxon>Tracheophyta</taxon>
        <taxon>Spermatophyta</taxon>
        <taxon>Magnoliopsida</taxon>
        <taxon>eudicotyledons</taxon>
        <taxon>Gunneridae</taxon>
        <taxon>Pentapetalae</taxon>
        <taxon>rosids</taxon>
        <taxon>fabids</taxon>
        <taxon>Fabales</taxon>
        <taxon>Fabaceae</taxon>
        <taxon>Papilionoideae</taxon>
        <taxon>50 kb inversion clade</taxon>
        <taxon>NPAAA clade</taxon>
        <taxon>indigoferoid/millettioid clade</taxon>
        <taxon>Phaseoleae</taxon>
        <taxon>Vigna</taxon>
    </lineage>
</organism>
<dbReference type="AlphaFoldDB" id="A0A0L9V4G9"/>
<protein>
    <submittedName>
        <fullName evidence="1">Uncharacterized protein</fullName>
    </submittedName>
</protein>
<dbReference type="Gramene" id="KOM49898">
    <property type="protein sequence ID" value="KOM49898"/>
    <property type="gene ID" value="LR48_Vigan08g072500"/>
</dbReference>
<evidence type="ECO:0000313" key="1">
    <source>
        <dbReference type="EMBL" id="KOM49898.1"/>
    </source>
</evidence>
<evidence type="ECO:0000313" key="2">
    <source>
        <dbReference type="Proteomes" id="UP000053144"/>
    </source>
</evidence>
<dbReference type="EMBL" id="CM003378">
    <property type="protein sequence ID" value="KOM49898.1"/>
    <property type="molecule type" value="Genomic_DNA"/>
</dbReference>
<accession>A0A0L9V4G9</accession>
<gene>
    <name evidence="1" type="ORF">LR48_Vigan08g072500</name>
</gene>